<sequence>MGHVITDGYRKHTAEQQPGERFAYWCDVICDEFVKLDCEPRGKQDFDGELRGGVGIGKLRFSEVISDAQLVTRSRRQIARSGEADFLISFQLAQQGLIQQSGRRAVLKPGNFALYDSTEPYSLTFSERFHQFVVQMPKEVLSRHLINPEQYTAIAVSGNSGLGSVLSTFLFSLMKELDTVQRAPGELAENLVNMIALAFSSSVMLEQVGEHSLAREAIKRRIRQYVDNNLCDPQLCNNHIAAAQGISIRYLHKLFQDEEETLHALILQRRLAKSRQLLTDPAYCGHSIECIAYSVGFSSPAHFSRAFKKRYDVSPSEVR</sequence>
<dbReference type="Pfam" id="PF14525">
    <property type="entry name" value="AraC_binding_2"/>
    <property type="match status" value="1"/>
</dbReference>
<dbReference type="InterPro" id="IPR009057">
    <property type="entry name" value="Homeodomain-like_sf"/>
</dbReference>
<evidence type="ECO:0000313" key="6">
    <source>
        <dbReference type="Proteomes" id="UP000477680"/>
    </source>
</evidence>
<keyword evidence="3" id="KW-0804">Transcription</keyword>
<evidence type="ECO:0000256" key="3">
    <source>
        <dbReference type="ARBA" id="ARBA00023163"/>
    </source>
</evidence>
<evidence type="ECO:0000256" key="2">
    <source>
        <dbReference type="ARBA" id="ARBA00023125"/>
    </source>
</evidence>
<evidence type="ECO:0000256" key="1">
    <source>
        <dbReference type="ARBA" id="ARBA00023015"/>
    </source>
</evidence>
<dbReference type="GO" id="GO:0003700">
    <property type="term" value="F:DNA-binding transcription factor activity"/>
    <property type="evidence" value="ECO:0007669"/>
    <property type="project" value="InterPro"/>
</dbReference>
<evidence type="ECO:0000313" key="5">
    <source>
        <dbReference type="EMBL" id="QIB64555.1"/>
    </source>
</evidence>
<dbReference type="AlphaFoldDB" id="A0A6C0U2G4"/>
<dbReference type="PROSITE" id="PS01124">
    <property type="entry name" value="HTH_ARAC_FAMILY_2"/>
    <property type="match status" value="1"/>
</dbReference>
<dbReference type="RefSeq" id="WP_163493805.1">
    <property type="nucleotide sequence ID" value="NZ_CP048711.1"/>
</dbReference>
<dbReference type="PROSITE" id="PS00041">
    <property type="entry name" value="HTH_ARAC_FAMILY_1"/>
    <property type="match status" value="1"/>
</dbReference>
<dbReference type="Gene3D" id="1.10.10.60">
    <property type="entry name" value="Homeodomain-like"/>
    <property type="match status" value="1"/>
</dbReference>
<keyword evidence="6" id="KW-1185">Reference proteome</keyword>
<evidence type="ECO:0000259" key="4">
    <source>
        <dbReference type="PROSITE" id="PS01124"/>
    </source>
</evidence>
<dbReference type="SUPFAM" id="SSF46689">
    <property type="entry name" value="Homeodomain-like"/>
    <property type="match status" value="1"/>
</dbReference>
<dbReference type="PRINTS" id="PR00032">
    <property type="entry name" value="HTHARAC"/>
</dbReference>
<proteinExistence type="predicted"/>
<organism evidence="5 6">
    <name type="scientific">Kineobactrum salinum</name>
    <dbReference type="NCBI Taxonomy" id="2708301"/>
    <lineage>
        <taxon>Bacteria</taxon>
        <taxon>Pseudomonadati</taxon>
        <taxon>Pseudomonadota</taxon>
        <taxon>Gammaproteobacteria</taxon>
        <taxon>Cellvibrionales</taxon>
        <taxon>Halieaceae</taxon>
        <taxon>Kineobactrum</taxon>
    </lineage>
</organism>
<dbReference type="PANTHER" id="PTHR46796">
    <property type="entry name" value="HTH-TYPE TRANSCRIPTIONAL ACTIVATOR RHAS-RELATED"/>
    <property type="match status" value="1"/>
</dbReference>
<feature type="domain" description="HTH araC/xylS-type" evidence="4">
    <location>
        <begin position="220"/>
        <end position="319"/>
    </location>
</feature>
<dbReference type="EMBL" id="CP048711">
    <property type="protein sequence ID" value="QIB64555.1"/>
    <property type="molecule type" value="Genomic_DNA"/>
</dbReference>
<reference evidence="5 6" key="1">
    <citation type="submission" date="2020-02" db="EMBL/GenBank/DDBJ databases">
        <title>Genome sequencing for Kineobactrum sp. M2.</title>
        <authorList>
            <person name="Park S.-J."/>
        </authorList>
    </citation>
    <scope>NUCLEOTIDE SEQUENCE [LARGE SCALE GENOMIC DNA]</scope>
    <source>
        <strain evidence="5 6">M2</strain>
    </source>
</reference>
<dbReference type="Pfam" id="PF12833">
    <property type="entry name" value="HTH_18"/>
    <property type="match status" value="1"/>
</dbReference>
<dbReference type="InterPro" id="IPR018062">
    <property type="entry name" value="HTH_AraC-typ_CS"/>
</dbReference>
<dbReference type="Proteomes" id="UP000477680">
    <property type="component" value="Chromosome"/>
</dbReference>
<protein>
    <submittedName>
        <fullName evidence="5">Helix-turn-helix domain-containing protein</fullName>
    </submittedName>
</protein>
<gene>
    <name evidence="5" type="ORF">G3T16_03200</name>
</gene>
<accession>A0A6C0U2G4</accession>
<dbReference type="PANTHER" id="PTHR46796:SF6">
    <property type="entry name" value="ARAC SUBFAMILY"/>
    <property type="match status" value="1"/>
</dbReference>
<dbReference type="InterPro" id="IPR050204">
    <property type="entry name" value="AraC_XylS_family_regulators"/>
</dbReference>
<dbReference type="InterPro" id="IPR020449">
    <property type="entry name" value="Tscrpt_reg_AraC-type_HTH"/>
</dbReference>
<dbReference type="KEGG" id="kim:G3T16_03200"/>
<dbReference type="SMART" id="SM00342">
    <property type="entry name" value="HTH_ARAC"/>
    <property type="match status" value="1"/>
</dbReference>
<name>A0A6C0U2G4_9GAMM</name>
<dbReference type="GO" id="GO:0043565">
    <property type="term" value="F:sequence-specific DNA binding"/>
    <property type="evidence" value="ECO:0007669"/>
    <property type="project" value="InterPro"/>
</dbReference>
<dbReference type="InterPro" id="IPR035418">
    <property type="entry name" value="AraC-bd_2"/>
</dbReference>
<dbReference type="InterPro" id="IPR018060">
    <property type="entry name" value="HTH_AraC"/>
</dbReference>
<keyword evidence="1" id="KW-0805">Transcription regulation</keyword>
<keyword evidence="2" id="KW-0238">DNA-binding</keyword>